<evidence type="ECO:0000256" key="11">
    <source>
        <dbReference type="RuleBase" id="RU003515"/>
    </source>
</evidence>
<evidence type="ECO:0000256" key="10">
    <source>
        <dbReference type="PROSITE-ProRule" id="PRU01319"/>
    </source>
</evidence>
<name>A0A147E8T7_9MICC</name>
<dbReference type="SUPFAM" id="SSF53098">
    <property type="entry name" value="Ribonuclease H-like"/>
    <property type="match status" value="1"/>
</dbReference>
<evidence type="ECO:0000259" key="12">
    <source>
        <dbReference type="PROSITE" id="PS51975"/>
    </source>
</evidence>
<evidence type="ECO:0000256" key="3">
    <source>
        <dbReference type="ARBA" id="ARBA00004065"/>
    </source>
</evidence>
<accession>A0A147E8T7</accession>
<evidence type="ECO:0000256" key="9">
    <source>
        <dbReference type="ARBA" id="ARBA00022801"/>
    </source>
</evidence>
<dbReference type="Pfam" id="PF01351">
    <property type="entry name" value="RNase_HII"/>
    <property type="match status" value="1"/>
</dbReference>
<dbReference type="EMBL" id="LJBJ02000010">
    <property type="protein sequence ID" value="OAX51926.1"/>
    <property type="molecule type" value="Genomic_DNA"/>
</dbReference>
<keyword evidence="8 10" id="KW-0255">Endonuclease</keyword>
<dbReference type="GO" id="GO:0046872">
    <property type="term" value="F:metal ion binding"/>
    <property type="evidence" value="ECO:0007669"/>
    <property type="project" value="UniProtKB-KW"/>
</dbReference>
<comment type="cofactor">
    <cofactor evidence="2">
        <name>Mg(2+)</name>
        <dbReference type="ChEBI" id="CHEBI:18420"/>
    </cofactor>
</comment>
<gene>
    <name evidence="13" type="ORF">AN277_0206255</name>
</gene>
<evidence type="ECO:0000256" key="7">
    <source>
        <dbReference type="ARBA" id="ARBA00022723"/>
    </source>
</evidence>
<comment type="function">
    <text evidence="3 11">Endonuclease that specifically degrades the RNA of RNA-DNA hybrids.</text>
</comment>
<feature type="binding site" evidence="10">
    <location>
        <position position="41"/>
    </location>
    <ligand>
        <name>a divalent metal cation</name>
        <dbReference type="ChEBI" id="CHEBI:60240"/>
    </ligand>
</feature>
<evidence type="ECO:0000256" key="8">
    <source>
        <dbReference type="ARBA" id="ARBA00022759"/>
    </source>
</evidence>
<dbReference type="InterPro" id="IPR001352">
    <property type="entry name" value="RNase_HII/HIII"/>
</dbReference>
<keyword evidence="14" id="KW-1185">Reference proteome</keyword>
<organism evidence="13 14">
    <name type="scientific">Rothia kristinae</name>
    <dbReference type="NCBI Taxonomy" id="37923"/>
    <lineage>
        <taxon>Bacteria</taxon>
        <taxon>Bacillati</taxon>
        <taxon>Actinomycetota</taxon>
        <taxon>Actinomycetes</taxon>
        <taxon>Micrococcales</taxon>
        <taxon>Micrococcaceae</taxon>
        <taxon>Rothia</taxon>
    </lineage>
</organism>
<dbReference type="GO" id="GO:0005737">
    <property type="term" value="C:cytoplasm"/>
    <property type="evidence" value="ECO:0007669"/>
    <property type="project" value="UniProtKB-SubCell"/>
</dbReference>
<dbReference type="PANTHER" id="PTHR10954:SF18">
    <property type="entry name" value="RIBONUCLEASE HII"/>
    <property type="match status" value="1"/>
</dbReference>
<dbReference type="InterPro" id="IPR024567">
    <property type="entry name" value="RNase_HII/HIII_dom"/>
</dbReference>
<comment type="similarity">
    <text evidence="11">Belongs to the RNase HII family.</text>
</comment>
<proteinExistence type="inferred from homology"/>
<dbReference type="GO" id="GO:0032299">
    <property type="term" value="C:ribonuclease H2 complex"/>
    <property type="evidence" value="ECO:0007669"/>
    <property type="project" value="TreeGrafter"/>
</dbReference>
<feature type="binding site" evidence="10">
    <location>
        <position position="137"/>
    </location>
    <ligand>
        <name>a divalent metal cation</name>
        <dbReference type="ChEBI" id="CHEBI:60240"/>
    </ligand>
</feature>
<dbReference type="GO" id="GO:0043137">
    <property type="term" value="P:DNA replication, removal of RNA primer"/>
    <property type="evidence" value="ECO:0007669"/>
    <property type="project" value="TreeGrafter"/>
</dbReference>
<dbReference type="RefSeq" id="WP_058731764.1">
    <property type="nucleotide sequence ID" value="NZ_JALXSL010000025.1"/>
</dbReference>
<comment type="caution">
    <text evidence="13">The sequence shown here is derived from an EMBL/GenBank/DDBJ whole genome shotgun (WGS) entry which is preliminary data.</text>
</comment>
<dbReference type="EC" id="3.1.26.4" evidence="11"/>
<keyword evidence="7 10" id="KW-0479">Metal-binding</keyword>
<reference evidence="13" key="1">
    <citation type="submission" date="2016-06" db="EMBL/GenBank/DDBJ databases">
        <title>Identification of putative biosynthetic pathways for the production of bioactive secondary metabolites by the marine actinomycete Kocuria kristinae RUTW2-3.</title>
        <authorList>
            <person name="Waterworth S.C."/>
            <person name="Walmsley T.A."/>
            <person name="Matongo T."/>
            <person name="Davies-Coleman M.T."/>
            <person name="Dorrington R.A."/>
        </authorList>
    </citation>
    <scope>NUCLEOTIDE SEQUENCE [LARGE SCALE GENOMIC DNA]</scope>
    <source>
        <strain evidence="13">RUTW2-3</strain>
    </source>
</reference>
<comment type="catalytic activity">
    <reaction evidence="1 10 11">
        <text>Endonucleolytic cleavage to 5'-phosphomonoester.</text>
        <dbReference type="EC" id="3.1.26.4"/>
    </reaction>
</comment>
<evidence type="ECO:0000256" key="2">
    <source>
        <dbReference type="ARBA" id="ARBA00001946"/>
    </source>
</evidence>
<dbReference type="GO" id="GO:0003723">
    <property type="term" value="F:RNA binding"/>
    <property type="evidence" value="ECO:0007669"/>
    <property type="project" value="UniProtKB-UniRule"/>
</dbReference>
<comment type="subcellular location">
    <subcellularLocation>
        <location evidence="4">Cytoplasm</location>
    </subcellularLocation>
</comment>
<keyword evidence="9 10" id="KW-0378">Hydrolase</keyword>
<feature type="binding site" evidence="10">
    <location>
        <position position="42"/>
    </location>
    <ligand>
        <name>a divalent metal cation</name>
        <dbReference type="ChEBI" id="CHEBI:60240"/>
    </ligand>
</feature>
<dbReference type="AlphaFoldDB" id="A0A147E8T7"/>
<dbReference type="InterPro" id="IPR036397">
    <property type="entry name" value="RNaseH_sf"/>
</dbReference>
<protein>
    <recommendedName>
        <fullName evidence="11">Ribonuclease</fullName>
        <ecNumber evidence="11">3.1.26.4</ecNumber>
    </recommendedName>
</protein>
<evidence type="ECO:0000256" key="5">
    <source>
        <dbReference type="ARBA" id="ARBA00022490"/>
    </source>
</evidence>
<sequence length="258" mass="26727">MPDAEHVRPATGRPHTVRPVADLDLERSLLGPRCRSVAGMDEVGRGALAGPVAVGAAVVDAHTRLTIPDLTDSKLLSPARRTSMAEQIAAWIPAAVGCASPREIDLLGITGALRLAGQRALAQLGAAGHRPDAVLLDGSHDWLTAPAPDLFAEPDPVAQALEGEDLPAWTGRVSTRVKADVACASVAAASVWAKVHRDALMLELDAAHPGYGWAGNKGYGAAAHRRAIAALGPTPQHRLSWKLGAASEALEAARAARG</sequence>
<dbReference type="Gene3D" id="3.30.420.10">
    <property type="entry name" value="Ribonuclease H-like superfamily/Ribonuclease H"/>
    <property type="match status" value="1"/>
</dbReference>
<dbReference type="PANTHER" id="PTHR10954">
    <property type="entry name" value="RIBONUCLEASE H2 SUBUNIT A"/>
    <property type="match status" value="1"/>
</dbReference>
<evidence type="ECO:0000256" key="4">
    <source>
        <dbReference type="ARBA" id="ARBA00004496"/>
    </source>
</evidence>
<dbReference type="GO" id="GO:0006298">
    <property type="term" value="P:mismatch repair"/>
    <property type="evidence" value="ECO:0007669"/>
    <property type="project" value="TreeGrafter"/>
</dbReference>
<evidence type="ECO:0000256" key="6">
    <source>
        <dbReference type="ARBA" id="ARBA00022722"/>
    </source>
</evidence>
<evidence type="ECO:0000313" key="13">
    <source>
        <dbReference type="EMBL" id="OAX51926.1"/>
    </source>
</evidence>
<dbReference type="NCBIfam" id="NF000595">
    <property type="entry name" value="PRK00015.1-3"/>
    <property type="match status" value="1"/>
</dbReference>
<dbReference type="InterPro" id="IPR012337">
    <property type="entry name" value="RNaseH-like_sf"/>
</dbReference>
<keyword evidence="5" id="KW-0963">Cytoplasm</keyword>
<dbReference type="GO" id="GO:0004523">
    <property type="term" value="F:RNA-DNA hybrid ribonuclease activity"/>
    <property type="evidence" value="ECO:0007669"/>
    <property type="project" value="UniProtKB-UniRule"/>
</dbReference>
<keyword evidence="6 10" id="KW-0540">Nuclease</keyword>
<feature type="domain" description="RNase H type-2" evidence="12">
    <location>
        <begin position="35"/>
        <end position="253"/>
    </location>
</feature>
<dbReference type="PATRIC" id="fig|37923.10.peg.608"/>
<evidence type="ECO:0000313" key="14">
    <source>
        <dbReference type="Proteomes" id="UP000053171"/>
    </source>
</evidence>
<dbReference type="PROSITE" id="PS51975">
    <property type="entry name" value="RNASE_H_2"/>
    <property type="match status" value="1"/>
</dbReference>
<evidence type="ECO:0000256" key="1">
    <source>
        <dbReference type="ARBA" id="ARBA00000077"/>
    </source>
</evidence>
<comment type="cofactor">
    <cofactor evidence="10">
        <name>Mn(2+)</name>
        <dbReference type="ChEBI" id="CHEBI:29035"/>
    </cofactor>
    <cofactor evidence="10">
        <name>Mg(2+)</name>
        <dbReference type="ChEBI" id="CHEBI:18420"/>
    </cofactor>
    <text evidence="10">Manganese or magnesium. Binds 1 divalent metal ion per monomer in the absence of substrate. May bind a second metal ion after substrate binding.</text>
</comment>
<dbReference type="Proteomes" id="UP000053171">
    <property type="component" value="Unassembled WGS sequence"/>
</dbReference>